<comment type="caution">
    <text evidence="1">The sequence shown here is derived from an EMBL/GenBank/DDBJ whole genome shotgun (WGS) entry which is preliminary data.</text>
</comment>
<dbReference type="Proteomes" id="UP000680348">
    <property type="component" value="Unassembled WGS sequence"/>
</dbReference>
<proteinExistence type="predicted"/>
<sequence length="49" mass="5417">MYDEVDLDEDALPMAPPDICGCCGDPLPLDCESPFCEECEENLDKLDAH</sequence>
<gene>
    <name evidence="1" type="ORF">KEU06_09535</name>
</gene>
<evidence type="ECO:0000313" key="2">
    <source>
        <dbReference type="Proteomes" id="UP000680348"/>
    </source>
</evidence>
<accession>A0A942DXJ4</accession>
<name>A0A942DXJ4_9HYPH</name>
<keyword evidence="2" id="KW-1185">Reference proteome</keyword>
<reference evidence="1" key="1">
    <citation type="submission" date="2021-04" db="EMBL/GenBank/DDBJ databases">
        <title>Pseudaminobacter soli sp. nov., isolated from paddy soil contaminated by heavy metals.</title>
        <authorList>
            <person name="Zhang K."/>
        </authorList>
    </citation>
    <scope>NUCLEOTIDE SEQUENCE</scope>
    <source>
        <strain evidence="1">19-2017</strain>
    </source>
</reference>
<protein>
    <submittedName>
        <fullName evidence="1">Uncharacterized protein</fullName>
    </submittedName>
</protein>
<dbReference type="EMBL" id="JAGWCR010000004">
    <property type="protein sequence ID" value="MBS3648847.1"/>
    <property type="molecule type" value="Genomic_DNA"/>
</dbReference>
<evidence type="ECO:0000313" key="1">
    <source>
        <dbReference type="EMBL" id="MBS3648847.1"/>
    </source>
</evidence>
<dbReference type="AlphaFoldDB" id="A0A942DXJ4"/>
<dbReference type="RefSeq" id="WP_188254409.1">
    <property type="nucleotide sequence ID" value="NZ_JABVCF010000004.1"/>
</dbReference>
<organism evidence="1 2">
    <name type="scientific">Pseudaminobacter soli</name>
    <name type="common">ex Zhang et al. 2022</name>
    <dbReference type="NCBI Taxonomy" id="2831468"/>
    <lineage>
        <taxon>Bacteria</taxon>
        <taxon>Pseudomonadati</taxon>
        <taxon>Pseudomonadota</taxon>
        <taxon>Alphaproteobacteria</taxon>
        <taxon>Hyphomicrobiales</taxon>
        <taxon>Phyllobacteriaceae</taxon>
        <taxon>Pseudaminobacter</taxon>
    </lineage>
</organism>